<evidence type="ECO:0000256" key="6">
    <source>
        <dbReference type="ARBA" id="ARBA00022982"/>
    </source>
</evidence>
<evidence type="ECO:0000313" key="15">
    <source>
        <dbReference type="Proteomes" id="UP000092931"/>
    </source>
</evidence>
<feature type="domain" description="4Fe-4S ferredoxin-type" evidence="12">
    <location>
        <begin position="160"/>
        <end position="189"/>
    </location>
</feature>
<keyword evidence="7 10" id="KW-0408">Iron</keyword>
<comment type="function">
    <text evidence="10">Part of a membrane-bound complex that couples electron transfer with translocation of ions across the membrane.</text>
</comment>
<feature type="binding site" evidence="10">
    <location>
        <position position="175"/>
    </location>
    <ligand>
        <name>[4Fe-4S] cluster</name>
        <dbReference type="ChEBI" id="CHEBI:49883"/>
        <label>3</label>
    </ligand>
</feature>
<dbReference type="GO" id="GO:0005886">
    <property type="term" value="C:plasma membrane"/>
    <property type="evidence" value="ECO:0007669"/>
    <property type="project" value="UniProtKB-SubCell"/>
</dbReference>
<dbReference type="PROSITE" id="PS00198">
    <property type="entry name" value="4FE4S_FER_1"/>
    <property type="match status" value="2"/>
</dbReference>
<dbReference type="GO" id="GO:0009055">
    <property type="term" value="F:electron transfer activity"/>
    <property type="evidence" value="ECO:0007669"/>
    <property type="project" value="InterPro"/>
</dbReference>
<feature type="binding site" evidence="10">
    <location>
        <position position="57"/>
    </location>
    <ligand>
        <name>[4Fe-4S] cluster</name>
        <dbReference type="ChEBI" id="CHEBI:49883"/>
        <label>1</label>
    </ligand>
</feature>
<keyword evidence="10" id="KW-1003">Cell membrane</keyword>
<evidence type="ECO:0000256" key="11">
    <source>
        <dbReference type="SAM" id="Phobius"/>
    </source>
</evidence>
<feature type="binding site" evidence="10">
    <location>
        <position position="172"/>
    </location>
    <ligand>
        <name>[4Fe-4S] cluster</name>
        <dbReference type="ChEBI" id="CHEBI:49883"/>
        <label>3</label>
    </ligand>
</feature>
<reference evidence="14 15" key="1">
    <citation type="submission" date="2016-02" db="EMBL/GenBank/DDBJ databases">
        <title>Comparison of Clostridium stercorarium subspecies using comparative genomics and transcriptomics.</title>
        <authorList>
            <person name="Schellenberg J."/>
            <person name="Thallinger G."/>
            <person name="Levin D.B."/>
            <person name="Zhang X."/>
            <person name="Alvare G."/>
            <person name="Fristensky B."/>
            <person name="Sparling R."/>
        </authorList>
    </citation>
    <scope>NUCLEOTIDE SEQUENCE [LARGE SCALE GENOMIC DNA]</scope>
    <source>
        <strain evidence="14 15">DSM 9219</strain>
    </source>
</reference>
<evidence type="ECO:0000256" key="9">
    <source>
        <dbReference type="ARBA" id="ARBA00023136"/>
    </source>
</evidence>
<dbReference type="CDD" id="cd10549">
    <property type="entry name" value="MtMvhB_like"/>
    <property type="match status" value="1"/>
</dbReference>
<dbReference type="EMBL" id="CP014673">
    <property type="protein sequence ID" value="ANX02264.1"/>
    <property type="molecule type" value="Genomic_DNA"/>
</dbReference>
<evidence type="ECO:0000313" key="14">
    <source>
        <dbReference type="EMBL" id="ANX02264.1"/>
    </source>
</evidence>
<dbReference type="EC" id="7.-.-.-" evidence="10"/>
<evidence type="ECO:0000256" key="1">
    <source>
        <dbReference type="ARBA" id="ARBA00022448"/>
    </source>
</evidence>
<dbReference type="Gene3D" id="3.30.70.20">
    <property type="match status" value="2"/>
</dbReference>
<name>A0A1B1YNE7_THEST</name>
<dbReference type="InterPro" id="IPR050395">
    <property type="entry name" value="4Fe4S_Ferredoxin_RnfB"/>
</dbReference>
<feature type="binding site" evidence="10">
    <location>
        <position position="179"/>
    </location>
    <ligand>
        <name>[4Fe-4S] cluster</name>
        <dbReference type="ChEBI" id="CHEBI:49883"/>
        <label>2</label>
    </ligand>
</feature>
<dbReference type="GO" id="GO:0051539">
    <property type="term" value="F:4 iron, 4 sulfur cluster binding"/>
    <property type="evidence" value="ECO:0007669"/>
    <property type="project" value="UniProtKB-UniRule"/>
</dbReference>
<keyword evidence="11" id="KW-0812">Transmembrane</keyword>
<feature type="domain" description="4Fe-4S ferredoxin-type" evidence="12">
    <location>
        <begin position="204"/>
        <end position="233"/>
    </location>
</feature>
<comment type="subcellular location">
    <subcellularLocation>
        <location evidence="10">Cell membrane</location>
    </subcellularLocation>
</comment>
<keyword evidence="3 10" id="KW-0479">Metal-binding</keyword>
<feature type="binding site" evidence="10">
    <location>
        <position position="52"/>
    </location>
    <ligand>
        <name>[4Fe-4S] cluster</name>
        <dbReference type="ChEBI" id="CHEBI:49883"/>
        <label>1</label>
    </ligand>
</feature>
<keyword evidence="1 10" id="KW-0813">Transport</keyword>
<dbReference type="NCBIfam" id="TIGR01944">
    <property type="entry name" value="rnfB"/>
    <property type="match status" value="1"/>
</dbReference>
<evidence type="ECO:0000256" key="3">
    <source>
        <dbReference type="ARBA" id="ARBA00022723"/>
    </source>
</evidence>
<dbReference type="InterPro" id="IPR017900">
    <property type="entry name" value="4Fe4S_Fe_S_CS"/>
</dbReference>
<dbReference type="SUPFAM" id="SSF54862">
    <property type="entry name" value="4Fe-4S ferredoxins"/>
    <property type="match status" value="1"/>
</dbReference>
<evidence type="ECO:0000256" key="10">
    <source>
        <dbReference type="HAMAP-Rule" id="MF_00463"/>
    </source>
</evidence>
<dbReference type="PROSITE" id="PS51656">
    <property type="entry name" value="4FE4S"/>
    <property type="match status" value="1"/>
</dbReference>
<keyword evidence="9 10" id="KW-0472">Membrane</keyword>
<gene>
    <name evidence="10" type="primary">rnfB</name>
    <name evidence="14" type="ORF">CSTERLE_12120</name>
</gene>
<comment type="cofactor">
    <cofactor evidence="10">
        <name>[4Fe-4S] cluster</name>
        <dbReference type="ChEBI" id="CHEBI:49883"/>
    </cofactor>
    <text evidence="10">Binds 3 [4Fe-4S] clusters.</text>
</comment>
<dbReference type="Pfam" id="PF00037">
    <property type="entry name" value="Fer4"/>
    <property type="match status" value="1"/>
</dbReference>
<dbReference type="GO" id="GO:0022900">
    <property type="term" value="P:electron transport chain"/>
    <property type="evidence" value="ECO:0007669"/>
    <property type="project" value="UniProtKB-UniRule"/>
</dbReference>
<dbReference type="Pfam" id="PF12838">
    <property type="entry name" value="Fer4_7"/>
    <property type="match status" value="1"/>
</dbReference>
<evidence type="ECO:0000256" key="5">
    <source>
        <dbReference type="ARBA" id="ARBA00022967"/>
    </source>
</evidence>
<evidence type="ECO:0000256" key="8">
    <source>
        <dbReference type="ARBA" id="ARBA00023014"/>
    </source>
</evidence>
<feature type="binding site" evidence="10">
    <location>
        <position position="146"/>
    </location>
    <ligand>
        <name>[4Fe-4S] cluster</name>
        <dbReference type="ChEBI" id="CHEBI:49883"/>
        <label>2</label>
    </ligand>
</feature>
<feature type="binding site" evidence="10">
    <location>
        <position position="49"/>
    </location>
    <ligand>
        <name>[4Fe-4S] cluster</name>
        <dbReference type="ChEBI" id="CHEBI:49883"/>
        <label>1</label>
    </ligand>
</feature>
<protein>
    <recommendedName>
        <fullName evidence="10">Ion-translocating oxidoreductase complex subunit B</fullName>
        <ecNumber evidence="10">7.-.-.-</ecNumber>
    </recommendedName>
    <alternativeName>
        <fullName evidence="10">Rnf electron transport complex subunit B</fullName>
    </alternativeName>
</protein>
<sequence>METVLFPVALVSGLGLIFGLILSYASVKFEVKVDDRIAKVREALPGANCGACGFSGCDNYAEAIVNGAEINRCPVGGPELVAKLSDIMGVENQAGEKMVARVMCQGSWDKVNIKFDYDGIMDCRSAASMSGGPSSCVYGCVGMGSCKKACAFGAITVENGLARIDETKCTGCGKCIAECPKLIIKLIPARSGYSVACSNEEKGAVARKNCKVACIACGKCVKTCPKEAITIVNFKAVIDTAKCENCGECIKVCPTGAIAKYTVLM</sequence>
<feature type="region of interest" description="Hydrophobic" evidence="10">
    <location>
        <begin position="1"/>
        <end position="26"/>
    </location>
</feature>
<dbReference type="RefSeq" id="WP_065821084.1">
    <property type="nucleotide sequence ID" value="NZ_CP014673.1"/>
</dbReference>
<dbReference type="PROSITE" id="PS51379">
    <property type="entry name" value="4FE4S_FER_2"/>
    <property type="match status" value="3"/>
</dbReference>
<feature type="transmembrane region" description="Helical" evidence="11">
    <location>
        <begin position="6"/>
        <end position="27"/>
    </location>
</feature>
<dbReference type="AlphaFoldDB" id="A0A1B1YNE7"/>
<dbReference type="InterPro" id="IPR007202">
    <property type="entry name" value="4Fe-4S_dom"/>
</dbReference>
<accession>A0A1B1YNE7</accession>
<dbReference type="InterPro" id="IPR010207">
    <property type="entry name" value="Elect_transpt_cplx_RnfB/RsxB"/>
</dbReference>
<evidence type="ECO:0000256" key="4">
    <source>
        <dbReference type="ARBA" id="ARBA00022737"/>
    </source>
</evidence>
<dbReference type="PANTHER" id="PTHR43560:SF1">
    <property type="entry name" value="ION-TRANSLOCATING OXIDOREDUCTASE COMPLEX SUBUNIT B"/>
    <property type="match status" value="1"/>
</dbReference>
<keyword evidence="8 10" id="KW-0411">Iron-sulfur</keyword>
<keyword evidence="11" id="KW-1133">Transmembrane helix</keyword>
<dbReference type="Gene3D" id="1.10.15.40">
    <property type="entry name" value="Electron transport complex subunit B, putative Fe-S cluster"/>
    <property type="match status" value="1"/>
</dbReference>
<dbReference type="HAMAP" id="MF_00463">
    <property type="entry name" value="RsxB_RnfB"/>
    <property type="match status" value="1"/>
</dbReference>
<dbReference type="Pfam" id="PF04060">
    <property type="entry name" value="FeS"/>
    <property type="match status" value="1"/>
</dbReference>
<keyword evidence="2 10" id="KW-0004">4Fe-4S</keyword>
<feature type="binding site" evidence="10">
    <location>
        <position position="140"/>
    </location>
    <ligand>
        <name>[4Fe-4S] cluster</name>
        <dbReference type="ChEBI" id="CHEBI:49883"/>
        <label>2</label>
    </ligand>
</feature>
<evidence type="ECO:0000256" key="7">
    <source>
        <dbReference type="ARBA" id="ARBA00023004"/>
    </source>
</evidence>
<feature type="domain" description="4Fe-4S" evidence="13">
    <location>
        <begin position="32"/>
        <end position="90"/>
    </location>
</feature>
<feature type="binding site" evidence="10">
    <location>
        <position position="73"/>
    </location>
    <ligand>
        <name>[4Fe-4S] cluster</name>
        <dbReference type="ChEBI" id="CHEBI:49883"/>
        <label>1</label>
    </ligand>
</feature>
<dbReference type="PANTHER" id="PTHR43560">
    <property type="entry name" value="ION-TRANSLOCATING OXIDOREDUCTASE COMPLEX SUBUNIT B"/>
    <property type="match status" value="1"/>
</dbReference>
<keyword evidence="6 10" id="KW-0249">Electron transport</keyword>
<comment type="similarity">
    <text evidence="10">Belongs to the 4Fe4S bacterial-type ferredoxin family. RnfB subfamily.</text>
</comment>
<feature type="binding site" evidence="10">
    <location>
        <position position="136"/>
    </location>
    <ligand>
        <name>[4Fe-4S] cluster</name>
        <dbReference type="ChEBI" id="CHEBI:49883"/>
        <label>2</label>
    </ligand>
</feature>
<proteinExistence type="inferred from homology"/>
<evidence type="ECO:0000256" key="2">
    <source>
        <dbReference type="ARBA" id="ARBA00022485"/>
    </source>
</evidence>
<comment type="subunit">
    <text evidence="10">The complex is composed of six subunits: RnfA, RnfB, RnfC, RnfD, RnfE and RnfG.</text>
</comment>
<dbReference type="InterPro" id="IPR017896">
    <property type="entry name" value="4Fe4S_Fe-S-bd"/>
</dbReference>
<comment type="caution">
    <text evidence="10">Lacks conserved residue(s) required for the propagation of feature annotation.</text>
</comment>
<keyword evidence="4 10" id="KW-0677">Repeat</keyword>
<feature type="domain" description="4Fe-4S ferredoxin-type" evidence="12">
    <location>
        <begin position="234"/>
        <end position="263"/>
    </location>
</feature>
<dbReference type="Proteomes" id="UP000092931">
    <property type="component" value="Chromosome"/>
</dbReference>
<organism evidence="14 15">
    <name type="scientific">Thermoclostridium stercorarium subsp. leptospartum DSM 9219</name>
    <dbReference type="NCBI Taxonomy" id="1346611"/>
    <lineage>
        <taxon>Bacteria</taxon>
        <taxon>Bacillati</taxon>
        <taxon>Bacillota</taxon>
        <taxon>Clostridia</taxon>
        <taxon>Eubacteriales</taxon>
        <taxon>Oscillospiraceae</taxon>
        <taxon>Thermoclostridium</taxon>
    </lineage>
</organism>
<feature type="binding site" evidence="10">
    <location>
        <position position="169"/>
    </location>
    <ligand>
        <name>[4Fe-4S] cluster</name>
        <dbReference type="ChEBI" id="CHEBI:49883"/>
        <label>3</label>
    </ligand>
</feature>
<dbReference type="GO" id="GO:0046872">
    <property type="term" value="F:metal ion binding"/>
    <property type="evidence" value="ECO:0007669"/>
    <property type="project" value="UniProtKB-KW"/>
</dbReference>
<keyword evidence="5 10" id="KW-1278">Translocase</keyword>
<feature type="binding site" evidence="10">
    <location>
        <position position="150"/>
    </location>
    <ligand>
        <name>[4Fe-4S] cluster</name>
        <dbReference type="ChEBI" id="CHEBI:49883"/>
        <label>3</label>
    </ligand>
</feature>
<evidence type="ECO:0000259" key="13">
    <source>
        <dbReference type="PROSITE" id="PS51656"/>
    </source>
</evidence>
<evidence type="ECO:0000259" key="12">
    <source>
        <dbReference type="PROSITE" id="PS51379"/>
    </source>
</evidence>